<evidence type="ECO:0000313" key="3">
    <source>
        <dbReference type="Proteomes" id="UP001589818"/>
    </source>
</evidence>
<evidence type="ECO:0000313" key="2">
    <source>
        <dbReference type="EMBL" id="MFC0391519.1"/>
    </source>
</evidence>
<comment type="caution">
    <text evidence="2">The sequence shown here is derived from an EMBL/GenBank/DDBJ whole genome shotgun (WGS) entry which is preliminary data.</text>
</comment>
<reference evidence="2 3" key="1">
    <citation type="submission" date="2024-09" db="EMBL/GenBank/DDBJ databases">
        <authorList>
            <person name="Sun Q."/>
            <person name="Mori K."/>
        </authorList>
    </citation>
    <scope>NUCLEOTIDE SEQUENCE [LARGE SCALE GENOMIC DNA]</scope>
    <source>
        <strain evidence="2 3">CCM 4839</strain>
    </source>
</reference>
<protein>
    <submittedName>
        <fullName evidence="2">Uncharacterized protein</fullName>
    </submittedName>
</protein>
<feature type="transmembrane region" description="Helical" evidence="1">
    <location>
        <begin position="7"/>
        <end position="26"/>
    </location>
</feature>
<keyword evidence="1" id="KW-0472">Membrane</keyword>
<evidence type="ECO:0000256" key="1">
    <source>
        <dbReference type="SAM" id="Phobius"/>
    </source>
</evidence>
<sequence>MKRSKKLIGAAAMLLLIIAVVGVFIYDSKSYYPPLPRGMEGIGKKEVLQAVHDSRDGLSPIHTNEKAEWFGFHGNQGDGGKYLIAKMEEQGWVFKEQMGGGYIFQDAEQRQRVVESEMWTRKYVMFEVFK</sequence>
<dbReference type="EMBL" id="JBHLVF010000011">
    <property type="protein sequence ID" value="MFC0391519.1"/>
    <property type="molecule type" value="Genomic_DNA"/>
</dbReference>
<dbReference type="RefSeq" id="WP_204819824.1">
    <property type="nucleotide sequence ID" value="NZ_JANHOF010000006.1"/>
</dbReference>
<name>A0ABV6J6K9_9BACL</name>
<organism evidence="2 3">
    <name type="scientific">Paenibacillus mendelii</name>
    <dbReference type="NCBI Taxonomy" id="206163"/>
    <lineage>
        <taxon>Bacteria</taxon>
        <taxon>Bacillati</taxon>
        <taxon>Bacillota</taxon>
        <taxon>Bacilli</taxon>
        <taxon>Bacillales</taxon>
        <taxon>Paenibacillaceae</taxon>
        <taxon>Paenibacillus</taxon>
    </lineage>
</organism>
<keyword evidence="1" id="KW-0812">Transmembrane</keyword>
<keyword evidence="3" id="KW-1185">Reference proteome</keyword>
<dbReference type="Proteomes" id="UP001589818">
    <property type="component" value="Unassembled WGS sequence"/>
</dbReference>
<gene>
    <name evidence="2" type="ORF">ACFFJ8_09045</name>
</gene>
<proteinExistence type="predicted"/>
<keyword evidence="1" id="KW-1133">Transmembrane helix</keyword>
<accession>A0ABV6J6K9</accession>